<feature type="signal peptide" evidence="1">
    <location>
        <begin position="1"/>
        <end position="29"/>
    </location>
</feature>
<keyword evidence="4" id="KW-1185">Reference proteome</keyword>
<evidence type="ECO:0000313" key="4">
    <source>
        <dbReference type="Proteomes" id="UP000616724"/>
    </source>
</evidence>
<gene>
    <name evidence="3" type="ORF">Plo01_02520</name>
</gene>
<dbReference type="AlphaFoldDB" id="A0A8J3RF51"/>
<accession>A0A8J3RF51</accession>
<comment type="caution">
    <text evidence="3">The sequence shown here is derived from an EMBL/GenBank/DDBJ whole genome shotgun (WGS) entry which is preliminary data.</text>
</comment>
<proteinExistence type="predicted"/>
<dbReference type="InterPro" id="IPR001434">
    <property type="entry name" value="OmcB-like_DUF11"/>
</dbReference>
<feature type="domain" description="DUF11" evidence="2">
    <location>
        <begin position="59"/>
        <end position="155"/>
    </location>
</feature>
<evidence type="ECO:0000259" key="2">
    <source>
        <dbReference type="Pfam" id="PF01345"/>
    </source>
</evidence>
<dbReference type="RefSeq" id="WP_203888561.1">
    <property type="nucleotide sequence ID" value="NZ_BOOH01000001.1"/>
</dbReference>
<feature type="chain" id="PRO_5035290005" description="DUF11 domain-containing protein" evidence="1">
    <location>
        <begin position="30"/>
        <end position="173"/>
    </location>
</feature>
<reference evidence="3 4" key="1">
    <citation type="submission" date="2021-01" db="EMBL/GenBank/DDBJ databases">
        <title>Whole genome shotgun sequence of Planobispora longispora NBRC 13918.</title>
        <authorList>
            <person name="Komaki H."/>
            <person name="Tamura T."/>
        </authorList>
    </citation>
    <scope>NUCLEOTIDE SEQUENCE [LARGE SCALE GENOMIC DNA]</scope>
    <source>
        <strain evidence="3 4">NBRC 13918</strain>
    </source>
</reference>
<protein>
    <recommendedName>
        <fullName evidence="2">DUF11 domain-containing protein</fullName>
    </recommendedName>
</protein>
<name>A0A8J3RF51_9ACTN</name>
<evidence type="ECO:0000313" key="3">
    <source>
        <dbReference type="EMBL" id="GIH73823.1"/>
    </source>
</evidence>
<dbReference type="Proteomes" id="UP000616724">
    <property type="component" value="Unassembled WGS sequence"/>
</dbReference>
<organism evidence="3 4">
    <name type="scientific">Planobispora longispora</name>
    <dbReference type="NCBI Taxonomy" id="28887"/>
    <lineage>
        <taxon>Bacteria</taxon>
        <taxon>Bacillati</taxon>
        <taxon>Actinomycetota</taxon>
        <taxon>Actinomycetes</taxon>
        <taxon>Streptosporangiales</taxon>
        <taxon>Streptosporangiaceae</taxon>
        <taxon>Planobispora</taxon>
    </lineage>
</organism>
<keyword evidence="1" id="KW-0732">Signal</keyword>
<evidence type="ECO:0000256" key="1">
    <source>
        <dbReference type="SAM" id="SignalP"/>
    </source>
</evidence>
<dbReference type="Pfam" id="PF01345">
    <property type="entry name" value="DUF11"/>
    <property type="match status" value="1"/>
</dbReference>
<dbReference type="EMBL" id="BOOH01000001">
    <property type="protein sequence ID" value="GIH73823.1"/>
    <property type="molecule type" value="Genomic_DNA"/>
</dbReference>
<sequence>MSHFVTRFTAAAAAFVLGGTLLVQSPAAAAVAAPAVTAPAATAAPQFKAVVYYQKYLRRGGYATYKLKITNKGYEGQAYALLAGAFPAGTRKIKVISKPRSITCDVEGRALGCWIASLDNGDTTTLTVRAWLSPSKRGTYTTQFGVTYADSPDVDVDELIDEMRFKKFKSKVV</sequence>